<gene>
    <name evidence="2" type="ORF">J2X12_004111</name>
</gene>
<name>A0AAW8NEQ7_PSEOX</name>
<dbReference type="Proteomes" id="UP001262032">
    <property type="component" value="Unassembled WGS sequence"/>
</dbReference>
<reference evidence="2" key="1">
    <citation type="submission" date="2023-07" db="EMBL/GenBank/DDBJ databases">
        <title>Sorghum-associated microbial communities from plants grown in Nebraska, USA.</title>
        <authorList>
            <person name="Schachtman D."/>
        </authorList>
    </citation>
    <scope>NUCLEOTIDE SEQUENCE</scope>
    <source>
        <strain evidence="2">BE261</strain>
    </source>
</reference>
<feature type="domain" description="Siphovirus-type tail component C-terminal" evidence="1">
    <location>
        <begin position="187"/>
        <end position="270"/>
    </location>
</feature>
<dbReference type="Pfam" id="PF22768">
    <property type="entry name" value="SPP1_Dit"/>
    <property type="match status" value="1"/>
</dbReference>
<evidence type="ECO:0000313" key="3">
    <source>
        <dbReference type="Proteomes" id="UP001262032"/>
    </source>
</evidence>
<dbReference type="AlphaFoldDB" id="A0AAW8NEQ7"/>
<evidence type="ECO:0000259" key="1">
    <source>
        <dbReference type="Pfam" id="PF22768"/>
    </source>
</evidence>
<dbReference type="GeneID" id="97424566"/>
<organism evidence="2 3">
    <name type="scientific">Pseudarthrobacter oxydans</name>
    <name type="common">Arthrobacter oxydans</name>
    <dbReference type="NCBI Taxonomy" id="1671"/>
    <lineage>
        <taxon>Bacteria</taxon>
        <taxon>Bacillati</taxon>
        <taxon>Actinomycetota</taxon>
        <taxon>Actinomycetes</taxon>
        <taxon>Micrococcales</taxon>
        <taxon>Micrococcaceae</taxon>
        <taxon>Pseudarthrobacter</taxon>
    </lineage>
</organism>
<proteinExistence type="predicted"/>
<dbReference type="Gene3D" id="2.60.120.860">
    <property type="match status" value="1"/>
</dbReference>
<dbReference type="Gene3D" id="2.40.30.200">
    <property type="match status" value="1"/>
</dbReference>
<sequence length="282" mass="30774">MRIWLNGFLLNDESNRVFLDEPLTGFELPEVRTSSGIRSGQNGGYIGAQFDGPRFITINGRIFSNDITEAKAKRRAIQEALPLHPETITVQIQDDDNKTYELIAHYVDFKMPLQESGYKHIFKIDLQAPDPIIYDTTAGAALNANIQKAIPGGFQFTSTAPQFDSFYFTDAQSISVVNNSSPNIAYPVITITGKLTDPVITNKATGESFSLTGYAVDSSAVTVIDMANHTVTLNGGNAFGYVPLTAQWWGLEPGDNTIDFTSGSGSDVTVGVMTWRPGYRGI</sequence>
<accession>A0AAW8NEQ7</accession>
<evidence type="ECO:0000313" key="2">
    <source>
        <dbReference type="EMBL" id="MDR7166057.1"/>
    </source>
</evidence>
<dbReference type="EMBL" id="JAVDWN010000026">
    <property type="protein sequence ID" value="MDR7166057.1"/>
    <property type="molecule type" value="Genomic_DNA"/>
</dbReference>
<comment type="caution">
    <text evidence="2">The sequence shown here is derived from an EMBL/GenBank/DDBJ whole genome shotgun (WGS) entry which is preliminary data.</text>
</comment>
<dbReference type="RefSeq" id="WP_310114675.1">
    <property type="nucleotide sequence ID" value="NZ_JAVDTN010000026.1"/>
</dbReference>
<dbReference type="InterPro" id="IPR054738">
    <property type="entry name" value="Siphovirus-type_tail_C"/>
</dbReference>
<protein>
    <recommendedName>
        <fullName evidence="1">Siphovirus-type tail component C-terminal domain-containing protein</fullName>
    </recommendedName>
</protein>